<organism evidence="1 2">
    <name type="scientific">Rhabditophanes sp. KR3021</name>
    <dbReference type="NCBI Taxonomy" id="114890"/>
    <lineage>
        <taxon>Eukaryota</taxon>
        <taxon>Metazoa</taxon>
        <taxon>Ecdysozoa</taxon>
        <taxon>Nematoda</taxon>
        <taxon>Chromadorea</taxon>
        <taxon>Rhabditida</taxon>
        <taxon>Tylenchina</taxon>
        <taxon>Panagrolaimomorpha</taxon>
        <taxon>Strongyloidoidea</taxon>
        <taxon>Alloionematidae</taxon>
        <taxon>Rhabditophanes</taxon>
    </lineage>
</organism>
<reference evidence="2" key="1">
    <citation type="submission" date="2016-11" db="UniProtKB">
        <authorList>
            <consortium name="WormBaseParasite"/>
        </authorList>
    </citation>
    <scope>IDENTIFICATION</scope>
    <source>
        <strain evidence="2">KR3021</strain>
    </source>
</reference>
<evidence type="ECO:0000313" key="1">
    <source>
        <dbReference type="Proteomes" id="UP000095286"/>
    </source>
</evidence>
<dbReference type="WBParaSite" id="RSKR_0000098500.1">
    <property type="protein sequence ID" value="RSKR_0000098500.1"/>
    <property type="gene ID" value="RSKR_0000098500"/>
</dbReference>
<protein>
    <submittedName>
        <fullName evidence="2">Tyrosine-protein phosphatase domain-containing protein</fullName>
    </submittedName>
</protein>
<proteinExistence type="predicted"/>
<sequence length="93" mass="10847">MDVDLAKPRYEDVICYDQTRVVLKCEFGKKEPEDVGFVHANWLTTPGTQTKYILCEGSLENTLNDMWEMIFQEKVPVMVMCCQLIEDEYAKCE</sequence>
<accession>A0AC35TIB9</accession>
<evidence type="ECO:0000313" key="2">
    <source>
        <dbReference type="WBParaSite" id="RSKR_0000098500.1"/>
    </source>
</evidence>
<name>A0AC35TIB9_9BILA</name>
<dbReference type="Proteomes" id="UP000095286">
    <property type="component" value="Unplaced"/>
</dbReference>